<name>A0ABS2JEZ3_9ACTN</name>
<keyword evidence="4" id="KW-1185">Reference proteome</keyword>
<sequence>MAGTGYLLGSGGAAPRGTGAARRSRLRTRAGLSQEGLGEQVNYSASLVAAVEQCRRPPRKEFAERCDTVLASDGLLARIRDAQVRESLMPWFREWVTIEQEATALCSFQQTVLPGLLQTEAYARELFERASHFLGDEVEQQVAARLARQEILHRASPPLFVAVLDHSVLERPVGGPKVMREQLLHLRQLGDRPRVHLHLVPRDTGAYPGLNGAFVIATPPQGDDVAYLDNQLQGTLVERTADVQSLRRCWESVHAEALSHGATIKLISEAADSWT</sequence>
<accession>A0ABS2JEZ3</accession>
<organism evidence="3 4">
    <name type="scientific">Micromonospora humidisoli</name>
    <dbReference type="NCBI Taxonomy" id="2807622"/>
    <lineage>
        <taxon>Bacteria</taxon>
        <taxon>Bacillati</taxon>
        <taxon>Actinomycetota</taxon>
        <taxon>Actinomycetes</taxon>
        <taxon>Micromonosporales</taxon>
        <taxon>Micromonosporaceae</taxon>
        <taxon>Micromonospora</taxon>
    </lineage>
</organism>
<evidence type="ECO:0000313" key="3">
    <source>
        <dbReference type="EMBL" id="MBM7084014.1"/>
    </source>
</evidence>
<dbReference type="InterPro" id="IPR010982">
    <property type="entry name" value="Lambda_DNA-bd_dom_sf"/>
</dbReference>
<comment type="caution">
    <text evidence="3">The sequence shown here is derived from an EMBL/GenBank/DDBJ whole genome shotgun (WGS) entry which is preliminary data.</text>
</comment>
<reference evidence="3 4" key="1">
    <citation type="submission" date="2021-02" db="EMBL/GenBank/DDBJ databases">
        <authorList>
            <person name="Lee D.-H."/>
        </authorList>
    </citation>
    <scope>NUCLEOTIDE SEQUENCE [LARGE SCALE GENOMIC DNA]</scope>
    <source>
        <strain evidence="3 4">MMS20-R2-29</strain>
    </source>
</reference>
<dbReference type="InterPro" id="IPR043917">
    <property type="entry name" value="DUF5753"/>
</dbReference>
<dbReference type="CDD" id="cd00093">
    <property type="entry name" value="HTH_XRE"/>
    <property type="match status" value="1"/>
</dbReference>
<evidence type="ECO:0000256" key="1">
    <source>
        <dbReference type="SAM" id="MobiDB-lite"/>
    </source>
</evidence>
<feature type="region of interest" description="Disordered" evidence="1">
    <location>
        <begin position="1"/>
        <end position="22"/>
    </location>
</feature>
<feature type="compositionally biased region" description="Gly residues" evidence="1">
    <location>
        <begin position="1"/>
        <end position="14"/>
    </location>
</feature>
<evidence type="ECO:0000259" key="2">
    <source>
        <dbReference type="Pfam" id="PF19054"/>
    </source>
</evidence>
<protein>
    <submittedName>
        <fullName evidence="3">Helix-turn-helix domain-containing protein</fullName>
    </submittedName>
</protein>
<feature type="domain" description="DUF5753" evidence="2">
    <location>
        <begin position="92"/>
        <end position="269"/>
    </location>
</feature>
<dbReference type="Pfam" id="PF13560">
    <property type="entry name" value="HTH_31"/>
    <property type="match status" value="1"/>
</dbReference>
<proteinExistence type="predicted"/>
<dbReference type="Gene3D" id="1.10.260.40">
    <property type="entry name" value="lambda repressor-like DNA-binding domains"/>
    <property type="match status" value="1"/>
</dbReference>
<evidence type="ECO:0000313" key="4">
    <source>
        <dbReference type="Proteomes" id="UP000809587"/>
    </source>
</evidence>
<dbReference type="InterPro" id="IPR001387">
    <property type="entry name" value="Cro/C1-type_HTH"/>
</dbReference>
<dbReference type="Pfam" id="PF19054">
    <property type="entry name" value="DUF5753"/>
    <property type="match status" value="1"/>
</dbReference>
<dbReference type="EMBL" id="JAFEUO010000004">
    <property type="protein sequence ID" value="MBM7084014.1"/>
    <property type="molecule type" value="Genomic_DNA"/>
</dbReference>
<gene>
    <name evidence="3" type="ORF">JQN84_15965</name>
</gene>
<dbReference type="SUPFAM" id="SSF47413">
    <property type="entry name" value="lambda repressor-like DNA-binding domains"/>
    <property type="match status" value="1"/>
</dbReference>
<dbReference type="Proteomes" id="UP000809587">
    <property type="component" value="Unassembled WGS sequence"/>
</dbReference>